<evidence type="ECO:0000256" key="6">
    <source>
        <dbReference type="RuleBase" id="RU003732"/>
    </source>
</evidence>
<keyword evidence="6" id="KW-0769">Symport</keyword>
<feature type="transmembrane region" description="Helical" evidence="7">
    <location>
        <begin position="12"/>
        <end position="32"/>
    </location>
</feature>
<feature type="transmembrane region" description="Helical" evidence="7">
    <location>
        <begin position="44"/>
        <end position="68"/>
    </location>
</feature>
<feature type="transmembrane region" description="Helical" evidence="7">
    <location>
        <begin position="218"/>
        <end position="244"/>
    </location>
</feature>
<name>A0A369WED1_9GAMM</name>
<keyword evidence="4 7" id="KW-1133">Transmembrane helix</keyword>
<dbReference type="Pfam" id="PF00209">
    <property type="entry name" value="SNF"/>
    <property type="match status" value="2"/>
</dbReference>
<dbReference type="RefSeq" id="WP_114696594.1">
    <property type="nucleotide sequence ID" value="NZ_QQOH01000004.1"/>
</dbReference>
<dbReference type="PANTHER" id="PTHR42948">
    <property type="entry name" value="TRANSPORTER"/>
    <property type="match status" value="1"/>
</dbReference>
<feature type="transmembrane region" description="Helical" evidence="7">
    <location>
        <begin position="152"/>
        <end position="171"/>
    </location>
</feature>
<comment type="similarity">
    <text evidence="6">Belongs to the sodium:neurotransmitter symporter (SNF) (TC 2.A.22) family.</text>
</comment>
<organism evidence="8 9">
    <name type="scientific">Motiliproteus coralliicola</name>
    <dbReference type="NCBI Taxonomy" id="2283196"/>
    <lineage>
        <taxon>Bacteria</taxon>
        <taxon>Pseudomonadati</taxon>
        <taxon>Pseudomonadota</taxon>
        <taxon>Gammaproteobacteria</taxon>
        <taxon>Oceanospirillales</taxon>
        <taxon>Oceanospirillaceae</taxon>
        <taxon>Motiliproteus</taxon>
    </lineage>
</organism>
<protein>
    <recommendedName>
        <fullName evidence="6">Transporter</fullName>
    </recommendedName>
</protein>
<dbReference type="AlphaFoldDB" id="A0A369WED1"/>
<evidence type="ECO:0000313" key="8">
    <source>
        <dbReference type="EMBL" id="RDE18976.1"/>
    </source>
</evidence>
<feature type="transmembrane region" description="Helical" evidence="7">
    <location>
        <begin position="392"/>
        <end position="410"/>
    </location>
</feature>
<evidence type="ECO:0000256" key="4">
    <source>
        <dbReference type="ARBA" id="ARBA00022989"/>
    </source>
</evidence>
<dbReference type="CDD" id="cd10336">
    <property type="entry name" value="SLC6sbd_Tyt1-Like"/>
    <property type="match status" value="1"/>
</dbReference>
<sequence length="455" mass="48897">MQDRQSIHGSWASRWTFILAATGSSVGLGNIWKFPYIAGENGGGAFVLMYLVCIALVGIPIMMAEVLLGRRGRQSPVNTLKDMAIEIGTTKRWAWIGLCGVAAGIMILSFYSVVSGWVIAYVVYAAEGTFTGAGVEQIGKVFNDLLADPQELVLWHTLFMIVVAGTVARGVNKGLEAGIRVLMPMLFALLLLLLVYAITAGDFAAGWDFMFHVDFGALSWEAVLIAMGHAFFTLSLGMGSIMVYGSYMPKKASIGGTVLTVAGLDTLVALIAGLAIFPLVFGNQLDPGAGPGLMLVTLPVAFGNMAGGQIFGFLFFAMVAIAAWSSAISLLEPVVAYVVERYKIGRTSACVILSGFVWVLGVGALGSFNFGSDWSFFGFNFFDLLDFMTANIMLPLGGLLVCIFTGWWVGKKITADELNMKSELVFNSWFFVVRFIAPVAVAIVFIANLWQKFAG</sequence>
<dbReference type="InterPro" id="IPR000175">
    <property type="entry name" value="Na/ntran_symport"/>
</dbReference>
<dbReference type="GO" id="GO:0016020">
    <property type="term" value="C:membrane"/>
    <property type="evidence" value="ECO:0007669"/>
    <property type="project" value="UniProtKB-SubCell"/>
</dbReference>
<dbReference type="GO" id="GO:0015293">
    <property type="term" value="F:symporter activity"/>
    <property type="evidence" value="ECO:0007669"/>
    <property type="project" value="UniProtKB-KW"/>
</dbReference>
<dbReference type="InterPro" id="IPR047218">
    <property type="entry name" value="YocR/YhdH-like"/>
</dbReference>
<dbReference type="Proteomes" id="UP000253769">
    <property type="component" value="Unassembled WGS sequence"/>
</dbReference>
<dbReference type="InterPro" id="IPR037272">
    <property type="entry name" value="SNS_sf"/>
</dbReference>
<dbReference type="SUPFAM" id="SSF161070">
    <property type="entry name" value="SNF-like"/>
    <property type="match status" value="1"/>
</dbReference>
<feature type="transmembrane region" description="Helical" evidence="7">
    <location>
        <begin position="178"/>
        <end position="198"/>
    </location>
</feature>
<feature type="transmembrane region" description="Helical" evidence="7">
    <location>
        <begin position="431"/>
        <end position="450"/>
    </location>
</feature>
<evidence type="ECO:0000256" key="7">
    <source>
        <dbReference type="SAM" id="Phobius"/>
    </source>
</evidence>
<dbReference type="PRINTS" id="PR00176">
    <property type="entry name" value="NANEUSMPORT"/>
</dbReference>
<dbReference type="EMBL" id="QQOH01000004">
    <property type="protein sequence ID" value="RDE18976.1"/>
    <property type="molecule type" value="Genomic_DNA"/>
</dbReference>
<reference evidence="8 9" key="1">
    <citation type="submission" date="2018-07" db="EMBL/GenBank/DDBJ databases">
        <title>Motiliproteus coralliicola sp. nov., a bacterium isolated from Coral.</title>
        <authorList>
            <person name="Wang G."/>
        </authorList>
    </citation>
    <scope>NUCLEOTIDE SEQUENCE [LARGE SCALE GENOMIC DNA]</scope>
    <source>
        <strain evidence="8 9">C34</strain>
    </source>
</reference>
<keyword evidence="3 6" id="KW-0812">Transmembrane</keyword>
<evidence type="ECO:0000256" key="2">
    <source>
        <dbReference type="ARBA" id="ARBA00022448"/>
    </source>
</evidence>
<evidence type="ECO:0000313" key="9">
    <source>
        <dbReference type="Proteomes" id="UP000253769"/>
    </source>
</evidence>
<dbReference type="NCBIfam" id="NF037979">
    <property type="entry name" value="Na_transp"/>
    <property type="match status" value="1"/>
</dbReference>
<accession>A0A369WED1</accession>
<keyword evidence="5 7" id="KW-0472">Membrane</keyword>
<keyword evidence="9" id="KW-1185">Reference proteome</keyword>
<feature type="transmembrane region" description="Helical" evidence="7">
    <location>
        <begin position="256"/>
        <end position="281"/>
    </location>
</feature>
<keyword evidence="2 6" id="KW-0813">Transport</keyword>
<evidence type="ECO:0000256" key="5">
    <source>
        <dbReference type="ARBA" id="ARBA00023136"/>
    </source>
</evidence>
<dbReference type="PANTHER" id="PTHR42948:SF1">
    <property type="entry name" value="TRANSPORTER"/>
    <property type="match status" value="1"/>
</dbReference>
<feature type="transmembrane region" description="Helical" evidence="7">
    <location>
        <begin position="351"/>
        <end position="372"/>
    </location>
</feature>
<gene>
    <name evidence="8" type="ORF">DV711_15325</name>
</gene>
<dbReference type="PROSITE" id="PS50267">
    <property type="entry name" value="NA_NEUROTRAN_SYMP_3"/>
    <property type="match status" value="1"/>
</dbReference>
<comment type="caution">
    <text evidence="8">The sequence shown here is derived from an EMBL/GenBank/DDBJ whole genome shotgun (WGS) entry which is preliminary data.</text>
</comment>
<proteinExistence type="inferred from homology"/>
<evidence type="ECO:0000256" key="1">
    <source>
        <dbReference type="ARBA" id="ARBA00004141"/>
    </source>
</evidence>
<dbReference type="PROSITE" id="PS00610">
    <property type="entry name" value="NA_NEUROTRAN_SYMP_1"/>
    <property type="match status" value="1"/>
</dbReference>
<evidence type="ECO:0000256" key="3">
    <source>
        <dbReference type="ARBA" id="ARBA00022692"/>
    </source>
</evidence>
<dbReference type="OrthoDB" id="9762833at2"/>
<comment type="subcellular location">
    <subcellularLocation>
        <location evidence="1">Membrane</location>
        <topology evidence="1">Multi-pass membrane protein</topology>
    </subcellularLocation>
</comment>
<feature type="transmembrane region" description="Helical" evidence="7">
    <location>
        <begin position="93"/>
        <end position="114"/>
    </location>
</feature>